<organism evidence="1">
    <name type="scientific">Pseudomonas marincola</name>
    <dbReference type="NCBI Taxonomy" id="437900"/>
    <lineage>
        <taxon>Bacteria</taxon>
        <taxon>Pseudomonadati</taxon>
        <taxon>Pseudomonadota</taxon>
        <taxon>Gammaproteobacteria</taxon>
        <taxon>Pseudomonadales</taxon>
        <taxon>Pseudomonadaceae</taxon>
        <taxon>Pseudomonas</taxon>
    </lineage>
</organism>
<dbReference type="EMBL" id="LR215729">
    <property type="protein sequence ID" value="VEV98128.1"/>
    <property type="molecule type" value="Genomic_DNA"/>
</dbReference>
<evidence type="ECO:0000313" key="1">
    <source>
        <dbReference type="EMBL" id="VEV98128.1"/>
    </source>
</evidence>
<sequence length="77" mass="8280">MALGAPIKLKTVSGLLIDPHNGFLFESAEVTLATKINILPDDMQAKAKTTTRPLATIAARGWPLGGKPDKIARLEER</sequence>
<name>A0A653E699_9PSED</name>
<dbReference type="AlphaFoldDB" id="A0A653E699"/>
<reference evidence="1" key="1">
    <citation type="submission" date="2019-02" db="EMBL/GenBank/DDBJ databases">
        <authorList>
            <consortium name="Genoscope - CEA"/>
            <person name="William W."/>
        </authorList>
    </citation>
    <scope>NUCLEOTIDE SEQUENCE [LARGE SCALE GENOMIC DNA]</scope>
    <source>
        <strain evidence="1">YSy11</strain>
    </source>
</reference>
<accession>A0A653E699</accession>
<proteinExistence type="predicted"/>
<protein>
    <submittedName>
        <fullName evidence="1">Uncharacterized protein</fullName>
    </submittedName>
</protein>
<gene>
    <name evidence="1" type="ORF">PMYSY11_3084</name>
</gene>